<evidence type="ECO:0000256" key="3">
    <source>
        <dbReference type="ARBA" id="ARBA00022475"/>
    </source>
</evidence>
<evidence type="ECO:0000256" key="6">
    <source>
        <dbReference type="ARBA" id="ARBA00023136"/>
    </source>
</evidence>
<evidence type="ECO:0000256" key="8">
    <source>
        <dbReference type="ARBA" id="ARBA00023288"/>
    </source>
</evidence>
<sequence>MLILEHHISKEPTMFVSAGLAFVFAAVTADAANENHRPFAVLCSVYRTASQKATEEMFGQAPPQPDPSDITNFQLVTLPVQNFTNSTHRIFNTAAAWTAKKKELLTPKKPKDDPPYRRYKPTRPNDVVNARISKLAAQAADALAAYNTAKQERDQAVVDINNYLTAARNGGNDTADDAVSAFATRNDAYSTAGGTAAGKSLSSDVACIRSSASASNICGHAVSSTAYRGSSNNAASDVQTARNAVKAACKGKTEQRPPTAPELLGAISAFKAELGATATGVTNTYILGGGASADCTGNTAAAHACLNYARRVSVNGIAGIPWVGNILAAAAAIRKGEQAMTQMQPAAAHVVTLTNAAWGLYNSLAAAEVISELEPQQSADKPIDKAATDEECSSAGDNEYNCKTLKEKGCVFNKEGKKCELKKDVKEKLEKEGKKDGATATTVKCSEYGSQDKCEEVNKPGQPATCGWRSGKDNEDDKDAKKCRNGSFLASKQFALIAVVFDCLVAF</sequence>
<dbReference type="Pfam" id="PF13206">
    <property type="entry name" value="VSG_B"/>
    <property type="match status" value="1"/>
</dbReference>
<dbReference type="VEuPathDB" id="TriTrypDB:Tb427_000319100"/>
<protein>
    <submittedName>
        <fullName evidence="12">Variant surface glycoprotein 1125.3191</fullName>
    </submittedName>
</protein>
<feature type="domain" description="Trypanosome variant surface glycoprotein C-terminal" evidence="10">
    <location>
        <begin position="392"/>
        <end position="504"/>
    </location>
</feature>
<reference evidence="12" key="1">
    <citation type="submission" date="2016-08" db="EMBL/GenBank/DDBJ databases">
        <title>VSG repertoire of Trypanosoma brucei EATRO 1125.</title>
        <authorList>
            <person name="Cross G.A."/>
        </authorList>
    </citation>
    <scope>NUCLEOTIDE SEQUENCE</scope>
    <source>
        <strain evidence="12">EATRO 1125</strain>
    </source>
</reference>
<keyword evidence="3" id="KW-1003">Cell membrane</keyword>
<keyword evidence="7" id="KW-0325">Glycoprotein</keyword>
<dbReference type="InterPro" id="IPR025932">
    <property type="entry name" value="Trypano_VSG_B_N_dom"/>
</dbReference>
<name>A0A1J0R9E3_9TRYP</name>
<accession>A0A1J0R9E3</accession>
<evidence type="ECO:0000313" key="12">
    <source>
        <dbReference type="EMBL" id="APD74533.1"/>
    </source>
</evidence>
<feature type="domain" description="Trypanosome variant surface glycoprotein B-type N-terminal" evidence="11">
    <location>
        <begin position="26"/>
        <end position="349"/>
    </location>
</feature>
<dbReference type="EMBL" id="KX700577">
    <property type="protein sequence ID" value="APD74533.1"/>
    <property type="molecule type" value="Genomic_DNA"/>
</dbReference>
<dbReference type="Pfam" id="PF10659">
    <property type="entry name" value="Trypan_glycop_C"/>
    <property type="match status" value="1"/>
</dbReference>
<evidence type="ECO:0000256" key="9">
    <source>
        <dbReference type="SAM" id="MobiDB-lite"/>
    </source>
</evidence>
<dbReference type="GO" id="GO:0098552">
    <property type="term" value="C:side of membrane"/>
    <property type="evidence" value="ECO:0007669"/>
    <property type="project" value="UniProtKB-KW"/>
</dbReference>
<comment type="function">
    <text evidence="1">VSG forms a coat on the surface of the parasite. The trypanosome evades the immune response of the host by expressing a series of antigenically distinct VSGs from an estimated 1000 VSG genes.</text>
</comment>
<feature type="compositionally biased region" description="Basic and acidic residues" evidence="9">
    <location>
        <begin position="470"/>
        <end position="479"/>
    </location>
</feature>
<dbReference type="AlphaFoldDB" id="A0A1J0R9E3"/>
<evidence type="ECO:0000256" key="1">
    <source>
        <dbReference type="ARBA" id="ARBA00002523"/>
    </source>
</evidence>
<keyword evidence="8" id="KW-0449">Lipoprotein</keyword>
<evidence type="ECO:0000256" key="5">
    <source>
        <dbReference type="ARBA" id="ARBA00022729"/>
    </source>
</evidence>
<feature type="region of interest" description="Disordered" evidence="9">
    <location>
        <begin position="453"/>
        <end position="479"/>
    </location>
</feature>
<evidence type="ECO:0000256" key="2">
    <source>
        <dbReference type="ARBA" id="ARBA00004609"/>
    </source>
</evidence>
<dbReference type="InterPro" id="IPR027446">
    <property type="entry name" value="VSG_C_dom_sf"/>
</dbReference>
<dbReference type="VEuPathDB" id="TriTrypDB:Tb427_000380700"/>
<keyword evidence="4" id="KW-0336">GPI-anchor</keyword>
<keyword evidence="6" id="KW-0472">Membrane</keyword>
<proteinExistence type="predicted"/>
<dbReference type="SUPFAM" id="SSF118251">
    <property type="entry name" value="Variant surface glycoprotein MITAT 1.2, VSG 221, C-terminal domain"/>
    <property type="match status" value="1"/>
</dbReference>
<dbReference type="GO" id="GO:0005886">
    <property type="term" value="C:plasma membrane"/>
    <property type="evidence" value="ECO:0007669"/>
    <property type="project" value="UniProtKB-SubCell"/>
</dbReference>
<evidence type="ECO:0000256" key="4">
    <source>
        <dbReference type="ARBA" id="ARBA00022622"/>
    </source>
</evidence>
<dbReference type="InterPro" id="IPR019609">
    <property type="entry name" value="Variant_surf_glycoprt_trypan_C"/>
</dbReference>
<evidence type="ECO:0000259" key="11">
    <source>
        <dbReference type="Pfam" id="PF13206"/>
    </source>
</evidence>
<keyword evidence="5" id="KW-0732">Signal</keyword>
<comment type="subcellular location">
    <subcellularLocation>
        <location evidence="2">Cell membrane</location>
        <topology evidence="2">Lipid-anchor</topology>
        <topology evidence="2">GPI-anchor</topology>
    </subcellularLocation>
</comment>
<organism evidence="12">
    <name type="scientific">Trypanosoma brucei</name>
    <dbReference type="NCBI Taxonomy" id="5691"/>
    <lineage>
        <taxon>Eukaryota</taxon>
        <taxon>Discoba</taxon>
        <taxon>Euglenozoa</taxon>
        <taxon>Kinetoplastea</taxon>
        <taxon>Metakinetoplastina</taxon>
        <taxon>Trypanosomatida</taxon>
        <taxon>Trypanosomatidae</taxon>
        <taxon>Trypanosoma</taxon>
    </lineage>
</organism>
<dbReference type="VEuPathDB" id="TriTrypDB:Tb11.v5.0928"/>
<evidence type="ECO:0000259" key="10">
    <source>
        <dbReference type="Pfam" id="PF10659"/>
    </source>
</evidence>
<evidence type="ECO:0000256" key="7">
    <source>
        <dbReference type="ARBA" id="ARBA00023180"/>
    </source>
</evidence>